<evidence type="ECO:0000256" key="6">
    <source>
        <dbReference type="ARBA" id="ARBA00022989"/>
    </source>
</evidence>
<evidence type="ECO:0000313" key="12">
    <source>
        <dbReference type="EMBL" id="VFR61020.1"/>
    </source>
</evidence>
<sequence length="176" mass="19058">MKNLFLRTNDAFYNACIWISGLSLTAIALIIPWGIFARYVLGTGSRWPEPVAVLLVGVFTFLGAAAAYRANAHMAMALFTARLPASFGRASGVLIQLLMAIVSLFMLIWGINLCMATWGQFNSALPGLRVGMAYSPIPIGAAFTLSFVIERMLFGDQAERPIMQLDTHAPAAEGVE</sequence>
<evidence type="ECO:0000259" key="9">
    <source>
        <dbReference type="Pfam" id="PF04290"/>
    </source>
</evidence>
<dbReference type="EMBL" id="CAADIK010000004">
    <property type="protein sequence ID" value="VFR61020.1"/>
    <property type="molecule type" value="Genomic_DNA"/>
</dbReference>
<evidence type="ECO:0000256" key="4">
    <source>
        <dbReference type="ARBA" id="ARBA00022519"/>
    </source>
</evidence>
<dbReference type="GO" id="GO:0022857">
    <property type="term" value="F:transmembrane transporter activity"/>
    <property type="evidence" value="ECO:0007669"/>
    <property type="project" value="TreeGrafter"/>
</dbReference>
<evidence type="ECO:0000256" key="1">
    <source>
        <dbReference type="ARBA" id="ARBA00004429"/>
    </source>
</evidence>
<evidence type="ECO:0000313" key="15">
    <source>
        <dbReference type="EMBL" id="VFS32168.1"/>
    </source>
</evidence>
<evidence type="ECO:0000313" key="11">
    <source>
        <dbReference type="EMBL" id="VFR55008.1"/>
    </source>
</evidence>
<evidence type="ECO:0000313" key="14">
    <source>
        <dbReference type="EMBL" id="VFR95146.1"/>
    </source>
</evidence>
<dbReference type="Pfam" id="PF04290">
    <property type="entry name" value="DctQ"/>
    <property type="match status" value="1"/>
</dbReference>
<evidence type="ECO:0000256" key="7">
    <source>
        <dbReference type="ARBA" id="ARBA00023136"/>
    </source>
</evidence>
<dbReference type="GO" id="GO:0015740">
    <property type="term" value="P:C4-dicarboxylate transport"/>
    <property type="evidence" value="ECO:0007669"/>
    <property type="project" value="TreeGrafter"/>
</dbReference>
<evidence type="ECO:0000256" key="2">
    <source>
        <dbReference type="ARBA" id="ARBA00022448"/>
    </source>
</evidence>
<comment type="subcellular location">
    <subcellularLocation>
        <location evidence="1">Cell inner membrane</location>
        <topology evidence="1">Multi-pass membrane protein</topology>
    </subcellularLocation>
</comment>
<dbReference type="GO" id="GO:0005886">
    <property type="term" value="C:plasma membrane"/>
    <property type="evidence" value="ECO:0007669"/>
    <property type="project" value="UniProtKB-SubCell"/>
</dbReference>
<evidence type="ECO:0000256" key="3">
    <source>
        <dbReference type="ARBA" id="ARBA00022475"/>
    </source>
</evidence>
<keyword evidence="6 8" id="KW-1133">Transmembrane helix</keyword>
<feature type="transmembrane region" description="Helical" evidence="8">
    <location>
        <begin position="12"/>
        <end position="31"/>
    </location>
</feature>
<protein>
    <submittedName>
        <fullName evidence="10">TRAP-type C4-dicarboxylate transport system, small permease component</fullName>
    </submittedName>
</protein>
<dbReference type="PANTHER" id="PTHR35011:SF11">
    <property type="entry name" value="TRAP TRANSPORTER SMALL PERMEASE PROTEIN"/>
    <property type="match status" value="1"/>
</dbReference>
<gene>
    <name evidence="10" type="ORF">AMP9_0867</name>
    <name evidence="11" type="ORF">BRI6_0865</name>
    <name evidence="12" type="ORF">BRI9_0919</name>
    <name evidence="14" type="ORF">IVO3_0917</name>
    <name evidence="13" type="ORF">RAN3_0787</name>
    <name evidence="15" type="ORF">RAN7_0857</name>
</gene>
<feature type="transmembrane region" description="Helical" evidence="8">
    <location>
        <begin position="131"/>
        <end position="154"/>
    </location>
</feature>
<organism evidence="10">
    <name type="scientific">plant metagenome</name>
    <dbReference type="NCBI Taxonomy" id="1297885"/>
    <lineage>
        <taxon>unclassified sequences</taxon>
        <taxon>metagenomes</taxon>
        <taxon>organismal metagenomes</taxon>
    </lineage>
</organism>
<keyword evidence="3" id="KW-1003">Cell membrane</keyword>
<keyword evidence="2" id="KW-0813">Transport</keyword>
<evidence type="ECO:0000256" key="8">
    <source>
        <dbReference type="SAM" id="Phobius"/>
    </source>
</evidence>
<evidence type="ECO:0000256" key="5">
    <source>
        <dbReference type="ARBA" id="ARBA00022692"/>
    </source>
</evidence>
<dbReference type="AlphaFoldDB" id="A0A484PNG3"/>
<dbReference type="InterPro" id="IPR007387">
    <property type="entry name" value="TRAP_DctQ"/>
</dbReference>
<reference evidence="10" key="1">
    <citation type="submission" date="2019-03" db="EMBL/GenBank/DDBJ databases">
        <authorList>
            <person name="Danneels B."/>
        </authorList>
    </citation>
    <scope>NUCLEOTIDE SEQUENCE</scope>
</reference>
<dbReference type="InterPro" id="IPR055348">
    <property type="entry name" value="DctQ"/>
</dbReference>
<feature type="transmembrane region" description="Helical" evidence="8">
    <location>
        <begin position="91"/>
        <end position="111"/>
    </location>
</feature>
<keyword evidence="7 8" id="KW-0472">Membrane</keyword>
<keyword evidence="5 8" id="KW-0812">Transmembrane</keyword>
<proteinExistence type="predicted"/>
<feature type="transmembrane region" description="Helical" evidence="8">
    <location>
        <begin position="51"/>
        <end position="70"/>
    </location>
</feature>
<dbReference type="EMBL" id="CAADIZ010000066">
    <property type="protein sequence ID" value="VFS32168.1"/>
    <property type="molecule type" value="Genomic_DNA"/>
</dbReference>
<dbReference type="EMBL" id="CAADIP010000045">
    <property type="protein sequence ID" value="VFR95146.1"/>
    <property type="molecule type" value="Genomic_DNA"/>
</dbReference>
<dbReference type="EMBL" id="CAADHY010000020">
    <property type="protein sequence ID" value="VFR26147.1"/>
    <property type="molecule type" value="Genomic_DNA"/>
</dbReference>
<dbReference type="EMBL" id="CAADII010000039">
    <property type="protein sequence ID" value="VFR55008.1"/>
    <property type="molecule type" value="Genomic_DNA"/>
</dbReference>
<accession>A0A484PNG3</accession>
<evidence type="ECO:0000313" key="13">
    <source>
        <dbReference type="EMBL" id="VFR94331.1"/>
    </source>
</evidence>
<dbReference type="EMBL" id="CAADIO010000039">
    <property type="protein sequence ID" value="VFR94331.1"/>
    <property type="molecule type" value="Genomic_DNA"/>
</dbReference>
<keyword evidence="4" id="KW-0997">Cell inner membrane</keyword>
<feature type="domain" description="Tripartite ATP-independent periplasmic transporters DctQ component" evidence="9">
    <location>
        <begin position="27"/>
        <end position="153"/>
    </location>
</feature>
<evidence type="ECO:0000313" key="10">
    <source>
        <dbReference type="EMBL" id="VFR26147.1"/>
    </source>
</evidence>
<name>A0A484PNG3_9ZZZZ</name>
<dbReference type="PANTHER" id="PTHR35011">
    <property type="entry name" value="2,3-DIKETO-L-GULONATE TRAP TRANSPORTER SMALL PERMEASE PROTEIN YIAM"/>
    <property type="match status" value="1"/>
</dbReference>